<evidence type="ECO:0000313" key="1">
    <source>
        <dbReference type="EMBL" id="CAJ0895695.1"/>
    </source>
</evidence>
<name>A0ABM9L0P5_9RALS</name>
<dbReference type="RefSeq" id="WP_316887347.1">
    <property type="nucleotide sequence ID" value="NZ_CAUDLI010000009.1"/>
</dbReference>
<evidence type="ECO:0000313" key="2">
    <source>
        <dbReference type="Proteomes" id="UP001189792"/>
    </source>
</evidence>
<comment type="caution">
    <text evidence="1">The sequence shown here is derived from an EMBL/GenBank/DDBJ whole genome shotgun (WGS) entry which is preliminary data.</text>
</comment>
<proteinExistence type="predicted"/>
<reference evidence="1 2" key="1">
    <citation type="submission" date="2023-07" db="EMBL/GenBank/DDBJ databases">
        <authorList>
            <person name="Peeters C."/>
        </authorList>
    </citation>
    <scope>NUCLEOTIDE SEQUENCE [LARGE SCALE GENOMIC DNA]</scope>
    <source>
        <strain evidence="1 2">LMG 32965</strain>
    </source>
</reference>
<sequence>MIRDLFAAGVGIVTPAKPGVNKPYLRMASKATTVLRSGGLSSI</sequence>
<dbReference type="EMBL" id="CAUDLI010000009">
    <property type="protein sequence ID" value="CAJ0895695.1"/>
    <property type="molecule type" value="Genomic_DNA"/>
</dbReference>
<gene>
    <name evidence="1" type="ORF">R77564_03916</name>
</gene>
<protein>
    <submittedName>
        <fullName evidence="1">Uncharacterized protein</fullName>
    </submittedName>
</protein>
<accession>A0ABM9L0P5</accession>
<keyword evidence="2" id="KW-1185">Reference proteome</keyword>
<organism evidence="1 2">
    <name type="scientific">Ralstonia flatus</name>
    <dbReference type="NCBI Taxonomy" id="3058601"/>
    <lineage>
        <taxon>Bacteria</taxon>
        <taxon>Pseudomonadati</taxon>
        <taxon>Pseudomonadota</taxon>
        <taxon>Betaproteobacteria</taxon>
        <taxon>Burkholderiales</taxon>
        <taxon>Burkholderiaceae</taxon>
        <taxon>Ralstonia</taxon>
    </lineage>
</organism>
<dbReference type="Proteomes" id="UP001189792">
    <property type="component" value="Unassembled WGS sequence"/>
</dbReference>